<dbReference type="Gramene" id="CDP18430">
    <property type="protein sequence ID" value="CDP18430"/>
    <property type="gene ID" value="GSCOC_T00007244001"/>
</dbReference>
<dbReference type="InterPro" id="IPR038975">
    <property type="entry name" value="THNL"/>
</dbReference>
<dbReference type="EMBL" id="HG739319">
    <property type="protein sequence ID" value="CDP18430.1"/>
    <property type="molecule type" value="Genomic_DNA"/>
</dbReference>
<dbReference type="OrthoDB" id="1495565at2759"/>
<dbReference type="OMA" id="DSPYACW"/>
<keyword evidence="2" id="KW-1185">Reference proteome</keyword>
<evidence type="ECO:0000313" key="1">
    <source>
        <dbReference type="EMBL" id="CDP18430.1"/>
    </source>
</evidence>
<dbReference type="InParanoid" id="A0A068VC53"/>
<gene>
    <name evidence="1" type="ORF">GSCOC_T00007244001</name>
</gene>
<evidence type="ECO:0000313" key="2">
    <source>
        <dbReference type="Proteomes" id="UP000295252"/>
    </source>
</evidence>
<dbReference type="AlphaFoldDB" id="A0A068VC53"/>
<accession>A0A068VC53</accession>
<dbReference type="PANTHER" id="PTHR36312:SF2">
    <property type="entry name" value="THIONIN-LIKE PROTEIN"/>
    <property type="match status" value="1"/>
</dbReference>
<organism evidence="1 2">
    <name type="scientific">Coffea canephora</name>
    <name type="common">Robusta coffee</name>
    <dbReference type="NCBI Taxonomy" id="49390"/>
    <lineage>
        <taxon>Eukaryota</taxon>
        <taxon>Viridiplantae</taxon>
        <taxon>Streptophyta</taxon>
        <taxon>Embryophyta</taxon>
        <taxon>Tracheophyta</taxon>
        <taxon>Spermatophyta</taxon>
        <taxon>Magnoliopsida</taxon>
        <taxon>eudicotyledons</taxon>
        <taxon>Gunneridae</taxon>
        <taxon>Pentapetalae</taxon>
        <taxon>asterids</taxon>
        <taxon>lamiids</taxon>
        <taxon>Gentianales</taxon>
        <taxon>Rubiaceae</taxon>
        <taxon>Ixoroideae</taxon>
        <taxon>Gardenieae complex</taxon>
        <taxon>Bertiereae - Coffeeae clade</taxon>
        <taxon>Coffeeae</taxon>
        <taxon>Coffea</taxon>
    </lineage>
</organism>
<dbReference type="PhylomeDB" id="A0A068VC53"/>
<reference evidence="2" key="1">
    <citation type="journal article" date="2014" name="Science">
        <title>The coffee genome provides insight into the convergent evolution of caffeine biosynthesis.</title>
        <authorList>
            <person name="Denoeud F."/>
            <person name="Carretero-Paulet L."/>
            <person name="Dereeper A."/>
            <person name="Droc G."/>
            <person name="Guyot R."/>
            <person name="Pietrella M."/>
            <person name="Zheng C."/>
            <person name="Alberti A."/>
            <person name="Anthony F."/>
            <person name="Aprea G."/>
            <person name="Aury J.M."/>
            <person name="Bento P."/>
            <person name="Bernard M."/>
            <person name="Bocs S."/>
            <person name="Campa C."/>
            <person name="Cenci A."/>
            <person name="Combes M.C."/>
            <person name="Crouzillat D."/>
            <person name="Da Silva C."/>
            <person name="Daddiego L."/>
            <person name="De Bellis F."/>
            <person name="Dussert S."/>
            <person name="Garsmeur O."/>
            <person name="Gayraud T."/>
            <person name="Guignon V."/>
            <person name="Jahn K."/>
            <person name="Jamilloux V."/>
            <person name="Joet T."/>
            <person name="Labadie K."/>
            <person name="Lan T."/>
            <person name="Leclercq J."/>
            <person name="Lepelley M."/>
            <person name="Leroy T."/>
            <person name="Li L.T."/>
            <person name="Librado P."/>
            <person name="Lopez L."/>
            <person name="Munoz A."/>
            <person name="Noel B."/>
            <person name="Pallavicini A."/>
            <person name="Perrotta G."/>
            <person name="Poncet V."/>
            <person name="Pot D."/>
            <person name="Priyono X."/>
            <person name="Rigoreau M."/>
            <person name="Rouard M."/>
            <person name="Rozas J."/>
            <person name="Tranchant-Dubreuil C."/>
            <person name="VanBuren R."/>
            <person name="Zhang Q."/>
            <person name="Andrade A.C."/>
            <person name="Argout X."/>
            <person name="Bertrand B."/>
            <person name="de Kochko A."/>
            <person name="Graziosi G."/>
            <person name="Henry R.J."/>
            <person name="Jayarama X."/>
            <person name="Ming R."/>
            <person name="Nagai C."/>
            <person name="Rounsley S."/>
            <person name="Sankoff D."/>
            <person name="Giuliano G."/>
            <person name="Albert V.A."/>
            <person name="Wincker P."/>
            <person name="Lashermes P."/>
        </authorList>
    </citation>
    <scope>NUCLEOTIDE SEQUENCE [LARGE SCALE GENOMIC DNA]</scope>
    <source>
        <strain evidence="2">cv. DH200-94</strain>
    </source>
</reference>
<dbReference type="PANTHER" id="PTHR36312">
    <property type="entry name" value="THIONIN-LIKE PROTEIN 1"/>
    <property type="match status" value="1"/>
</dbReference>
<proteinExistence type="predicted"/>
<sequence length="88" mass="9662">MLAQNATGQSTYACWGGCYNVCFLLSSRPIVERYPCYFNCLASCFPQSALESQLYYCHVGCSAQRCLQIKDASAREKCFGGCGDACKT</sequence>
<name>A0A068VC53_COFCA</name>
<protein>
    <submittedName>
        <fullName evidence="1">Uncharacterized protein</fullName>
    </submittedName>
</protein>
<dbReference type="Proteomes" id="UP000295252">
    <property type="component" value="Chromosome X"/>
</dbReference>